<dbReference type="Proteomes" id="UP000828924">
    <property type="component" value="Chromosome"/>
</dbReference>
<protein>
    <recommendedName>
        <fullName evidence="5">Integral membrane protein</fullName>
    </recommendedName>
</protein>
<evidence type="ECO:0000256" key="2">
    <source>
        <dbReference type="SAM" id="Phobius"/>
    </source>
</evidence>
<name>A0ABY3WVC9_9ACTN</name>
<sequence length="197" mass="21374">MHGHGYAPPQPGRPAGSTLVALRVVFICLTVLSCGFLGWVPMLRLAIVTRRVLHLALFCAVIVLNVGLFLYFGSAVPDDPDKELSDSAAAVVLIGILVQLVGVMAYYLYAEMRHYETLPVPPPFPAAPQQQMTGYGYPPVAQPPVPNPYAQPVRQPAPAPAPAPTPQPPRRIDQVRAELDELSDLLRKDHRADGGDR</sequence>
<feature type="region of interest" description="Disordered" evidence="1">
    <location>
        <begin position="135"/>
        <end position="173"/>
    </location>
</feature>
<evidence type="ECO:0000313" key="4">
    <source>
        <dbReference type="Proteomes" id="UP000828924"/>
    </source>
</evidence>
<evidence type="ECO:0000256" key="1">
    <source>
        <dbReference type="SAM" id="MobiDB-lite"/>
    </source>
</evidence>
<proteinExistence type="predicted"/>
<feature type="transmembrane region" description="Helical" evidence="2">
    <location>
        <begin position="52"/>
        <end position="76"/>
    </location>
</feature>
<gene>
    <name evidence="3" type="ORF">J4032_32685</name>
</gene>
<dbReference type="EMBL" id="CP071872">
    <property type="protein sequence ID" value="UNM15585.1"/>
    <property type="molecule type" value="Genomic_DNA"/>
</dbReference>
<keyword evidence="2" id="KW-0812">Transmembrane</keyword>
<dbReference type="RefSeq" id="WP_242337464.1">
    <property type="nucleotide sequence ID" value="NZ_CP071872.1"/>
</dbReference>
<organism evidence="3 4">
    <name type="scientific">Streptomyces formicae</name>
    <dbReference type="NCBI Taxonomy" id="1616117"/>
    <lineage>
        <taxon>Bacteria</taxon>
        <taxon>Bacillati</taxon>
        <taxon>Actinomycetota</taxon>
        <taxon>Actinomycetes</taxon>
        <taxon>Kitasatosporales</taxon>
        <taxon>Streptomycetaceae</taxon>
        <taxon>Streptomyces</taxon>
    </lineage>
</organism>
<accession>A0ABY3WVC9</accession>
<feature type="transmembrane region" description="Helical" evidence="2">
    <location>
        <begin position="88"/>
        <end position="109"/>
    </location>
</feature>
<keyword evidence="2" id="KW-1133">Transmembrane helix</keyword>
<reference evidence="3 4" key="1">
    <citation type="submission" date="2021-03" db="EMBL/GenBank/DDBJ databases">
        <title>Complete genome of Streptomyces formicae strain 1H-GS9 (DSM 100524).</title>
        <authorList>
            <person name="Atanasov K.E."/>
            <person name="Altabella T."/>
            <person name="Ferrer A."/>
        </authorList>
    </citation>
    <scope>NUCLEOTIDE SEQUENCE [LARGE SCALE GENOMIC DNA]</scope>
    <source>
        <strain evidence="3 4">1H-GS9</strain>
    </source>
</reference>
<keyword evidence="2" id="KW-0472">Membrane</keyword>
<keyword evidence="4" id="KW-1185">Reference proteome</keyword>
<feature type="transmembrane region" description="Helical" evidence="2">
    <location>
        <begin position="20"/>
        <end position="40"/>
    </location>
</feature>
<evidence type="ECO:0000313" key="3">
    <source>
        <dbReference type="EMBL" id="UNM15585.1"/>
    </source>
</evidence>
<feature type="compositionally biased region" description="Pro residues" evidence="1">
    <location>
        <begin position="140"/>
        <end position="169"/>
    </location>
</feature>
<evidence type="ECO:0008006" key="5">
    <source>
        <dbReference type="Google" id="ProtNLM"/>
    </source>
</evidence>